<evidence type="ECO:0000256" key="1">
    <source>
        <dbReference type="ARBA" id="ARBA00001911"/>
    </source>
</evidence>
<dbReference type="GO" id="GO:0005524">
    <property type="term" value="F:ATP binding"/>
    <property type="evidence" value="ECO:0007669"/>
    <property type="project" value="UniProtKB-UniRule"/>
</dbReference>
<feature type="binding site" evidence="8">
    <location>
        <position position="440"/>
    </location>
    <ligand>
        <name>Zn(2+)</name>
        <dbReference type="ChEBI" id="CHEBI:29105"/>
    </ligand>
</feature>
<dbReference type="EC" id="2.7.1.71" evidence="7"/>
<evidence type="ECO:0000256" key="7">
    <source>
        <dbReference type="HAMAP-Rule" id="MF_00109"/>
    </source>
</evidence>
<dbReference type="RefSeq" id="WP_009202171.1">
    <property type="nucleotide sequence ID" value="NZ_ACJX03000001.1"/>
</dbReference>
<comment type="pathway">
    <text evidence="7">Metabolic intermediate biosynthesis; chorismate biosynthesis; chorismate from D-erythrose 4-phosphate and phosphoenolpyruvate: step 5/7.</text>
</comment>
<dbReference type="SUPFAM" id="SSF56796">
    <property type="entry name" value="Dehydroquinate synthase-like"/>
    <property type="match status" value="1"/>
</dbReference>
<keyword evidence="4 8" id="KW-0520">NAD</keyword>
<keyword evidence="5 8" id="KW-0456">Lyase</keyword>
<comment type="similarity">
    <text evidence="8">Belongs to the sugar phosphate cyclases superfamily. Dehydroquinate synthase family.</text>
</comment>
<accession>A0A0T5X9Y7</accession>
<evidence type="ECO:0000256" key="5">
    <source>
        <dbReference type="ARBA" id="ARBA00023239"/>
    </source>
</evidence>
<feature type="binding site" evidence="7">
    <location>
        <position position="55"/>
    </location>
    <ligand>
        <name>substrate</name>
    </ligand>
</feature>
<dbReference type="Pfam" id="PF01202">
    <property type="entry name" value="SKI"/>
    <property type="match status" value="1"/>
</dbReference>
<organism evidence="11 12">
    <name type="scientific">Acetomicrobium hydrogeniformans ATCC BAA-1850</name>
    <dbReference type="NCBI Taxonomy" id="592015"/>
    <lineage>
        <taxon>Bacteria</taxon>
        <taxon>Thermotogati</taxon>
        <taxon>Synergistota</taxon>
        <taxon>Synergistia</taxon>
        <taxon>Synergistales</taxon>
        <taxon>Acetomicrobiaceae</taxon>
        <taxon>Acetomicrobium</taxon>
    </lineage>
</organism>
<dbReference type="GO" id="GO:0009073">
    <property type="term" value="P:aromatic amino acid family biosynthetic process"/>
    <property type="evidence" value="ECO:0007669"/>
    <property type="project" value="UniProtKB-KW"/>
</dbReference>
<dbReference type="GO" id="GO:0009423">
    <property type="term" value="P:chorismate biosynthetic process"/>
    <property type="evidence" value="ECO:0007669"/>
    <property type="project" value="UniProtKB-UniRule"/>
</dbReference>
<feature type="binding site" evidence="8">
    <location>
        <position position="334"/>
    </location>
    <ligand>
        <name>NAD(+)</name>
        <dbReference type="ChEBI" id="CHEBI:57540"/>
    </ligand>
</feature>
<dbReference type="Gene3D" id="3.40.50.300">
    <property type="entry name" value="P-loop containing nucleotide triphosphate hydrolases"/>
    <property type="match status" value="1"/>
</dbReference>
<dbReference type="EC" id="4.2.3.4" evidence="8"/>
<keyword evidence="8" id="KW-0170">Cobalt</keyword>
<dbReference type="Gene3D" id="1.20.1090.10">
    <property type="entry name" value="Dehydroquinate synthase-like - alpha domain"/>
    <property type="match status" value="1"/>
</dbReference>
<dbReference type="InterPro" id="IPR027417">
    <property type="entry name" value="P-loop_NTPase"/>
</dbReference>
<keyword evidence="8" id="KW-0547">Nucleotide-binding</keyword>
<sequence>MSDIAQITKIKESQDKGKAVSKPFRLYLGGFMAAGKTSVGRKLAELTGFPFVDTDDLVEAMAGMSVAEIFQKYGELYFRALEAEALEETFKLKNVIVGLGGGVLVNPENKAKIFANGTLIILDAAIETILKRASNEPGKRPLLKEESVAELMNRRREAYSKAHIRVRTDDLFVDEVAMSVMDMLADIFPEIRQPKKVETIPVKTANAEYPVLVGSDILASFEDIMSEIVPKKFSSAFLVSDPLTFSLFSRNFKNLKDVHLLPRGERGKSLSRLSLLYEDLARNNVDRKGLIVALGGGCVGDTAGFAASTWMRGIDIVHIPTTLIAQVDSAIGGKTAVNLPEGKNLVGTFHQPCAVIVDVNCLLSLPDEEFRQGMAEVIKYGLGEDREFLSWLSENRDSIAERDPETLLKMVKRCIELKASVVEEDERETTGARSRLNLGHTIAHGLEALQGYGGIKHGDAVAVGMVVATHLAVILELESKGTLAELLDLLEHFGLPTKPGADFDSILPYVMRDKKFVGSKPMFVLPREGYKCEMMEVDTDLLKKAYERAGGR</sequence>
<dbReference type="HAMAP" id="MF_00110">
    <property type="entry name" value="DHQ_synthase"/>
    <property type="match status" value="1"/>
</dbReference>
<keyword evidence="8" id="KW-0057">Aromatic amino acid biosynthesis</keyword>
<feature type="binding site" evidence="7">
    <location>
        <position position="79"/>
    </location>
    <ligand>
        <name>substrate</name>
    </ligand>
</feature>
<keyword evidence="12" id="KW-1185">Reference proteome</keyword>
<dbReference type="OrthoDB" id="9806583at2"/>
<comment type="catalytic activity">
    <reaction evidence="7">
        <text>shikimate + ATP = 3-phosphoshikimate + ADP + H(+)</text>
        <dbReference type="Rhea" id="RHEA:13121"/>
        <dbReference type="ChEBI" id="CHEBI:15378"/>
        <dbReference type="ChEBI" id="CHEBI:30616"/>
        <dbReference type="ChEBI" id="CHEBI:36208"/>
        <dbReference type="ChEBI" id="CHEBI:145989"/>
        <dbReference type="ChEBI" id="CHEBI:456216"/>
        <dbReference type="EC" id="2.7.1.71"/>
    </reaction>
</comment>
<evidence type="ECO:0000259" key="9">
    <source>
        <dbReference type="Pfam" id="PF01761"/>
    </source>
</evidence>
<protein>
    <recommendedName>
        <fullName evidence="7 8">Multifunctional fusion protein</fullName>
    </recommendedName>
    <domain>
        <recommendedName>
            <fullName evidence="7">Shikimate kinase</fullName>
            <shortName evidence="7">SK</shortName>
            <ecNumber evidence="7">2.7.1.71</ecNumber>
        </recommendedName>
    </domain>
    <domain>
        <recommendedName>
            <fullName evidence="8">3-dehydroquinate synthase</fullName>
            <shortName evidence="8">DHQS</shortName>
            <ecNumber evidence="8">4.2.3.4</ecNumber>
        </recommendedName>
    </domain>
</protein>
<evidence type="ECO:0000256" key="8">
    <source>
        <dbReference type="HAMAP-Rule" id="MF_00110"/>
    </source>
</evidence>
<keyword evidence="2 8" id="KW-0963">Cytoplasm</keyword>
<dbReference type="UniPathway" id="UPA00053">
    <property type="reaction ID" value="UER00085"/>
</dbReference>
<dbReference type="GO" id="GO:0005737">
    <property type="term" value="C:cytoplasm"/>
    <property type="evidence" value="ECO:0007669"/>
    <property type="project" value="UniProtKB-SubCell"/>
</dbReference>
<feature type="binding site" evidence="7">
    <location>
        <position position="140"/>
    </location>
    <ligand>
        <name>ATP</name>
        <dbReference type="ChEBI" id="CHEBI:30616"/>
    </ligand>
</feature>
<feature type="binding site" evidence="8">
    <location>
        <position position="376"/>
    </location>
    <ligand>
        <name>Zn(2+)</name>
        <dbReference type="ChEBI" id="CHEBI:29105"/>
    </ligand>
</feature>
<comment type="pathway">
    <text evidence="8">Metabolic intermediate biosynthesis; chorismate biosynthesis; chorismate from D-erythrose 4-phosphate and phosphoenolpyruvate: step 2/7.</text>
</comment>
<reference evidence="12" key="1">
    <citation type="submission" date="2012-09" db="EMBL/GenBank/DDBJ databases">
        <authorList>
            <person name="Weinstock G."/>
            <person name="Sodergren E."/>
            <person name="Clifton S."/>
            <person name="Fulton L."/>
            <person name="Fulton B."/>
            <person name="Courtney L."/>
            <person name="Fronick C."/>
            <person name="Harrison M."/>
            <person name="Strong C."/>
            <person name="Farmer C."/>
            <person name="Delehaunty K."/>
            <person name="Markovic C."/>
            <person name="Hall O."/>
            <person name="Minx P."/>
            <person name="Tomlinson C."/>
            <person name="Mitreva M."/>
            <person name="Nelson J."/>
            <person name="Hou S."/>
            <person name="Wollam A."/>
            <person name="Pepin K.H."/>
            <person name="Johnson M."/>
            <person name="Bhonagiri V."/>
            <person name="Nash W.E."/>
            <person name="Suruliraj S."/>
            <person name="Warren W."/>
            <person name="Chinwalla A."/>
            <person name="Mardis E.R."/>
            <person name="Wilson R.K."/>
        </authorList>
    </citation>
    <scope>NUCLEOTIDE SEQUENCE [LARGE SCALE GENOMIC DNA]</scope>
    <source>
        <strain evidence="12">OS1</strain>
    </source>
</reference>
<dbReference type="GO" id="GO:0008652">
    <property type="term" value="P:amino acid biosynthetic process"/>
    <property type="evidence" value="ECO:0007669"/>
    <property type="project" value="UniProtKB-KW"/>
</dbReference>
<feature type="binding site" evidence="7">
    <location>
        <begin position="33"/>
        <end position="38"/>
    </location>
    <ligand>
        <name>ATP</name>
        <dbReference type="ChEBI" id="CHEBI:30616"/>
    </ligand>
</feature>
<dbReference type="eggNOG" id="COG0337">
    <property type="taxonomic scope" value="Bacteria"/>
</dbReference>
<keyword evidence="7" id="KW-0067">ATP-binding</keyword>
<comment type="cofactor">
    <cofactor evidence="7">
        <name>Mg(2+)</name>
        <dbReference type="ChEBI" id="CHEBI:18420"/>
    </cofactor>
    <text evidence="7">Binds 1 Mg(2+) ion per subunit.</text>
</comment>
<comment type="subcellular location">
    <subcellularLocation>
        <location evidence="8">Cytoplasm</location>
    </subcellularLocation>
</comment>
<comment type="function">
    <text evidence="8">Catalyzes the conversion of 3-deoxy-D-arabino-heptulosonate 7-phosphate (DAHP) to dehydroquinate (DHQ).</text>
</comment>
<dbReference type="InterPro" id="IPR031322">
    <property type="entry name" value="Shikimate/glucono_kinase"/>
</dbReference>
<dbReference type="InterPro" id="IPR016037">
    <property type="entry name" value="DHQ_synth_AroB"/>
</dbReference>
<dbReference type="Proteomes" id="UP000005273">
    <property type="component" value="Unassembled WGS sequence"/>
</dbReference>
<dbReference type="InterPro" id="IPR030960">
    <property type="entry name" value="DHQS/DOIS_N"/>
</dbReference>
<feature type="binding site" evidence="7">
    <location>
        <position position="101"/>
    </location>
    <ligand>
        <name>substrate</name>
    </ligand>
</feature>
<feature type="binding site" evidence="7">
    <location>
        <position position="37"/>
    </location>
    <ligand>
        <name>Mg(2+)</name>
        <dbReference type="ChEBI" id="CHEBI:18420"/>
    </ligand>
</feature>
<comment type="caution">
    <text evidence="8">Lacks conserved residue(s) required for the propagation of feature annotation.</text>
</comment>
<feature type="binding site" evidence="8">
    <location>
        <begin position="321"/>
        <end position="322"/>
    </location>
    <ligand>
        <name>NAD(+)</name>
        <dbReference type="ChEBI" id="CHEBI:57540"/>
    </ligand>
</feature>
<feature type="binding site" evidence="8">
    <location>
        <position position="343"/>
    </location>
    <ligand>
        <name>NAD(+)</name>
        <dbReference type="ChEBI" id="CHEBI:57540"/>
    </ligand>
</feature>
<dbReference type="EMBL" id="ACJX03000001">
    <property type="protein sequence ID" value="KRT35183.1"/>
    <property type="molecule type" value="Genomic_DNA"/>
</dbReference>
<feature type="domain" description="3-dehydroquinate synthase N-terminal" evidence="9">
    <location>
        <begin position="260"/>
        <end position="371"/>
    </location>
</feature>
<dbReference type="Pfam" id="PF24621">
    <property type="entry name" value="DHQS_C"/>
    <property type="match status" value="1"/>
</dbReference>
<dbReference type="Gene3D" id="3.40.50.1970">
    <property type="match status" value="1"/>
</dbReference>
<evidence type="ECO:0000256" key="4">
    <source>
        <dbReference type="ARBA" id="ARBA00023027"/>
    </source>
</evidence>
<evidence type="ECO:0000313" key="11">
    <source>
        <dbReference type="EMBL" id="KRT35183.1"/>
    </source>
</evidence>
<evidence type="ECO:0000256" key="6">
    <source>
        <dbReference type="ARBA" id="ARBA00023268"/>
    </source>
</evidence>
<dbReference type="HAMAP" id="MF_00109">
    <property type="entry name" value="Shikimate_kinase"/>
    <property type="match status" value="1"/>
</dbReference>
<comment type="function">
    <text evidence="7">Catalyzes the specific phosphorylation of the 3-hydroxyl group of shikimic acid using ATP as a cosubstrate.</text>
</comment>
<comment type="subunit">
    <text evidence="7">Monomer.</text>
</comment>
<comment type="similarity">
    <text evidence="7">Belongs to the shikimate kinase family.</text>
</comment>
<evidence type="ECO:0000259" key="10">
    <source>
        <dbReference type="Pfam" id="PF24621"/>
    </source>
</evidence>
<comment type="cofactor">
    <cofactor evidence="8">
        <name>Co(2+)</name>
        <dbReference type="ChEBI" id="CHEBI:48828"/>
    </cofactor>
    <cofactor evidence="8">
        <name>Zn(2+)</name>
        <dbReference type="ChEBI" id="CHEBI:29105"/>
    </cofactor>
    <text evidence="8">Binds 1 divalent metal cation per subunit. Can use either Co(2+) or Zn(2+).</text>
</comment>
<dbReference type="GO" id="GO:0004765">
    <property type="term" value="F:shikimate kinase activity"/>
    <property type="evidence" value="ECO:0007669"/>
    <property type="project" value="UniProtKB-UniRule"/>
</dbReference>
<evidence type="ECO:0000256" key="2">
    <source>
        <dbReference type="ARBA" id="ARBA00022490"/>
    </source>
</evidence>
<evidence type="ECO:0000313" key="12">
    <source>
        <dbReference type="Proteomes" id="UP000005273"/>
    </source>
</evidence>
<dbReference type="InterPro" id="IPR000623">
    <property type="entry name" value="Shikimate_kinase/TSH1"/>
</dbReference>
<dbReference type="GO" id="GO:0000287">
    <property type="term" value="F:magnesium ion binding"/>
    <property type="evidence" value="ECO:0007669"/>
    <property type="project" value="UniProtKB-UniRule"/>
</dbReference>
<dbReference type="Pfam" id="PF01761">
    <property type="entry name" value="DHQ_synthase"/>
    <property type="match status" value="1"/>
</dbReference>
<keyword evidence="3 8" id="KW-0479">Metal-binding</keyword>
<dbReference type="InterPro" id="IPR050071">
    <property type="entry name" value="Dehydroquinate_synthase"/>
</dbReference>
<keyword evidence="7" id="KW-0418">Kinase</keyword>
<dbReference type="STRING" id="592015.HMPREF1705_04448"/>
<keyword evidence="6" id="KW-0511">Multifunctional enzyme</keyword>
<dbReference type="SUPFAM" id="SSF52540">
    <property type="entry name" value="P-loop containing nucleoside triphosphate hydrolases"/>
    <property type="match status" value="1"/>
</dbReference>
<keyword evidence="8" id="KW-0028">Amino-acid biosynthesis</keyword>
<comment type="catalytic activity">
    <reaction evidence="8">
        <text>7-phospho-2-dehydro-3-deoxy-D-arabino-heptonate = 3-dehydroquinate + phosphate</text>
        <dbReference type="Rhea" id="RHEA:21968"/>
        <dbReference type="ChEBI" id="CHEBI:32364"/>
        <dbReference type="ChEBI" id="CHEBI:43474"/>
        <dbReference type="ChEBI" id="CHEBI:58394"/>
        <dbReference type="EC" id="4.2.3.4"/>
    </reaction>
</comment>
<dbReference type="InterPro" id="IPR056179">
    <property type="entry name" value="DHQS_C"/>
</dbReference>
<dbReference type="PRINTS" id="PR01100">
    <property type="entry name" value="SHIKIMTKNASE"/>
</dbReference>
<comment type="cofactor">
    <cofactor evidence="1 8">
        <name>NAD(+)</name>
        <dbReference type="ChEBI" id="CHEBI:57540"/>
    </cofactor>
</comment>
<evidence type="ECO:0000256" key="3">
    <source>
        <dbReference type="ARBA" id="ARBA00022723"/>
    </source>
</evidence>
<feature type="binding site" evidence="8">
    <location>
        <position position="457"/>
    </location>
    <ligand>
        <name>Zn(2+)</name>
        <dbReference type="ChEBI" id="CHEBI:29105"/>
    </ligand>
</feature>
<dbReference type="PANTHER" id="PTHR43622">
    <property type="entry name" value="3-DEHYDROQUINATE SYNTHASE"/>
    <property type="match status" value="1"/>
</dbReference>
<dbReference type="CDD" id="cd08195">
    <property type="entry name" value="DHQS"/>
    <property type="match status" value="1"/>
</dbReference>
<dbReference type="PANTHER" id="PTHR43622:SF1">
    <property type="entry name" value="3-DEHYDROQUINATE SYNTHASE"/>
    <property type="match status" value="1"/>
</dbReference>
<dbReference type="AlphaFoldDB" id="A0A0T5X9Y7"/>
<dbReference type="eggNOG" id="COG0703">
    <property type="taxonomic scope" value="Bacteria"/>
</dbReference>
<dbReference type="NCBIfam" id="TIGR01357">
    <property type="entry name" value="aroB"/>
    <property type="match status" value="1"/>
</dbReference>
<keyword evidence="8" id="KW-0862">Zinc</keyword>
<name>A0A0T5X9Y7_9BACT</name>
<proteinExistence type="inferred from homology"/>
<comment type="caution">
    <text evidence="11">The sequence shown here is derived from an EMBL/GenBank/DDBJ whole genome shotgun (WGS) entry which is preliminary data.</text>
</comment>
<gene>
    <name evidence="8" type="primary">aroB</name>
    <name evidence="7" type="synonym">aroK</name>
    <name evidence="11" type="ORF">HMPREF1705_04448</name>
</gene>
<dbReference type="GO" id="GO:0003856">
    <property type="term" value="F:3-dehydroquinate synthase activity"/>
    <property type="evidence" value="ECO:0007669"/>
    <property type="project" value="UniProtKB-UniRule"/>
</dbReference>
<dbReference type="CDD" id="cd00464">
    <property type="entry name" value="SK"/>
    <property type="match status" value="1"/>
</dbReference>
<keyword evidence="7" id="KW-0808">Transferase</keyword>
<keyword evidence="7" id="KW-0460">Magnesium</keyword>
<feature type="domain" description="3-dehydroquinate synthase C-terminal" evidence="10">
    <location>
        <begin position="373"/>
        <end position="515"/>
    </location>
</feature>
<feature type="binding site" evidence="7">
    <location>
        <position position="155"/>
    </location>
    <ligand>
        <name>substrate</name>
    </ligand>
</feature>